<evidence type="ECO:0000313" key="5">
    <source>
        <dbReference type="EMBL" id="MDU0114791.1"/>
    </source>
</evidence>
<dbReference type="InterPro" id="IPR038228">
    <property type="entry name" value="Syd_sf"/>
</dbReference>
<dbReference type="HAMAP" id="MF_01104">
    <property type="entry name" value="Syd"/>
    <property type="match status" value="1"/>
</dbReference>
<keyword evidence="2 4" id="KW-0997">Cell inner membrane</keyword>
<comment type="function">
    <text evidence="4">Interacts with the SecY protein in vivo. May bind preferentially to an uncomplexed state of SecY, thus functioning either as a chelating agent for excess SecY in the cell or as a regulatory factor that negatively controls the translocase function.</text>
</comment>
<dbReference type="InterPro" id="IPR009948">
    <property type="entry name" value="Syd"/>
</dbReference>
<organism evidence="5 6">
    <name type="scientific">Psychrosphaera aquimarina</name>
    <dbReference type="NCBI Taxonomy" id="2044854"/>
    <lineage>
        <taxon>Bacteria</taxon>
        <taxon>Pseudomonadati</taxon>
        <taxon>Pseudomonadota</taxon>
        <taxon>Gammaproteobacteria</taxon>
        <taxon>Alteromonadales</taxon>
        <taxon>Pseudoalteromonadaceae</taxon>
        <taxon>Psychrosphaera</taxon>
    </lineage>
</organism>
<dbReference type="Gene3D" id="3.40.1580.20">
    <property type="entry name" value="Syd protein"/>
    <property type="match status" value="1"/>
</dbReference>
<comment type="similarity">
    <text evidence="4">Belongs to the Syd family.</text>
</comment>
<proteinExistence type="inferred from homology"/>
<keyword evidence="3 4" id="KW-0472">Membrane</keyword>
<evidence type="ECO:0000256" key="2">
    <source>
        <dbReference type="ARBA" id="ARBA00022519"/>
    </source>
</evidence>
<evidence type="ECO:0000256" key="4">
    <source>
        <dbReference type="HAMAP-Rule" id="MF_01104"/>
    </source>
</evidence>
<dbReference type="Pfam" id="PF07348">
    <property type="entry name" value="Syd"/>
    <property type="match status" value="1"/>
</dbReference>
<sequence length="180" mass="20782">MTKIELLNQAWVKFVSNWSKLAEQNGYPEIESDPEWPSPCEFSANNKTYWKPVEIEQALEFDNVGRAMDLIIDPQYSALFCKYYADNINAEHNAGPLQFLQAWSYTDFERLQQNLIGHLMMKAKLKQSPTLFFALTDEDDLNLVVVNETGEVWLEYVGKEPHKKVANNLAEFIEQCSPVL</sequence>
<dbReference type="NCBIfam" id="NF003439">
    <property type="entry name" value="PRK04968.1"/>
    <property type="match status" value="1"/>
</dbReference>
<evidence type="ECO:0000313" key="6">
    <source>
        <dbReference type="Proteomes" id="UP001257914"/>
    </source>
</evidence>
<keyword evidence="1 4" id="KW-1003">Cell membrane</keyword>
<reference evidence="5 6" key="1">
    <citation type="submission" date="2023-10" db="EMBL/GenBank/DDBJ databases">
        <title>Psychrosphaera aquimaarina strain SW33 isolated from seawater.</title>
        <authorList>
            <person name="Bayburt H."/>
            <person name="Kim J.M."/>
            <person name="Choi B.J."/>
            <person name="Jeon C.O."/>
        </authorList>
    </citation>
    <scope>NUCLEOTIDE SEQUENCE [LARGE SCALE GENOMIC DNA]</scope>
    <source>
        <strain evidence="5 6">KCTC 52743</strain>
    </source>
</reference>
<dbReference type="CDD" id="cd16323">
    <property type="entry name" value="Syd"/>
    <property type="match status" value="1"/>
</dbReference>
<dbReference type="RefSeq" id="WP_315948467.1">
    <property type="nucleotide sequence ID" value="NZ_JAWCUA010000010.1"/>
</dbReference>
<keyword evidence="6" id="KW-1185">Reference proteome</keyword>
<protein>
    <recommendedName>
        <fullName evidence="4">Protein Syd</fullName>
    </recommendedName>
</protein>
<dbReference type="Proteomes" id="UP001257914">
    <property type="component" value="Unassembled WGS sequence"/>
</dbReference>
<comment type="caution">
    <text evidence="5">The sequence shown here is derived from an EMBL/GenBank/DDBJ whole genome shotgun (WGS) entry which is preliminary data.</text>
</comment>
<comment type="subcellular location">
    <subcellularLocation>
        <location evidence="4">Cell inner membrane</location>
        <topology evidence="4">Peripheral membrane protein</topology>
        <orientation evidence="4">Cytoplasmic side</orientation>
    </subcellularLocation>
    <text evidence="4">Loosely associated with the cytoplasmic side of the inner membrane, probably via SecY.</text>
</comment>
<evidence type="ECO:0000256" key="1">
    <source>
        <dbReference type="ARBA" id="ARBA00022475"/>
    </source>
</evidence>
<name>A0ABU3R531_9GAMM</name>
<accession>A0ABU3R531</accession>
<dbReference type="EMBL" id="JAWCUA010000010">
    <property type="protein sequence ID" value="MDU0114791.1"/>
    <property type="molecule type" value="Genomic_DNA"/>
</dbReference>
<gene>
    <name evidence="4 5" type="primary">syd</name>
    <name evidence="5" type="ORF">RT723_17695</name>
</gene>
<evidence type="ECO:0000256" key="3">
    <source>
        <dbReference type="ARBA" id="ARBA00023136"/>
    </source>
</evidence>